<evidence type="ECO:0000313" key="3">
    <source>
        <dbReference type="Proteomes" id="UP000278437"/>
    </source>
</evidence>
<keyword evidence="1" id="KW-0732">Signal</keyword>
<reference evidence="3" key="1">
    <citation type="submission" date="2017-03" db="EMBL/GenBank/DDBJ databases">
        <title>Full genome sequence of a non-lethal Shewanella isolate that potentiates virulence of Vibio parahaemolyticus causing acute hepatopancreatic necrosis disease (AHPND) in shrimp.</title>
        <authorList>
            <person name="Prachumwat A."/>
            <person name="Sritunyalucksana K."/>
        </authorList>
    </citation>
    <scope>NUCLEOTIDE SEQUENCE [LARGE SCALE GENOMIC DNA]</scope>
    <source>
        <strain evidence="3">TH2012</strain>
    </source>
</reference>
<dbReference type="RefSeq" id="WP_126168115.1">
    <property type="nucleotide sequence ID" value="NZ_CP020373.1"/>
</dbReference>
<keyword evidence="3" id="KW-1185">Reference proteome</keyword>
<dbReference type="EMBL" id="CP020373">
    <property type="protein sequence ID" value="AZQ11890.1"/>
    <property type="molecule type" value="Genomic_DNA"/>
</dbReference>
<evidence type="ECO:0000256" key="1">
    <source>
        <dbReference type="SAM" id="SignalP"/>
    </source>
</evidence>
<name>A0ABM7DQC6_9GAMM</name>
<gene>
    <name evidence="2" type="ORF">STH12_02821</name>
</gene>
<dbReference type="Proteomes" id="UP000278437">
    <property type="component" value="Chromosome"/>
</dbReference>
<feature type="signal peptide" evidence="1">
    <location>
        <begin position="1"/>
        <end position="20"/>
    </location>
</feature>
<proteinExistence type="predicted"/>
<sequence length="154" mass="17107">MKTHWMVASAMLALSANLYAHEEPIESTWCEGGRVVLLGKFTLHGNQISRYADHVEETGECPSSGDVVTKSCGQFDDMYAKARSSASSLCHQFVYRTGNGDDGTVRPIFYEPASFSNKDPNHHKLYRLEQGVVFACGLCEMPEIVDSRQLELAK</sequence>
<feature type="chain" id="PRO_5046335569" evidence="1">
    <location>
        <begin position="21"/>
        <end position="154"/>
    </location>
</feature>
<accession>A0ABM7DQC6</accession>
<protein>
    <submittedName>
        <fullName evidence="2">Uncharacterized protein</fullName>
    </submittedName>
</protein>
<evidence type="ECO:0000313" key="2">
    <source>
        <dbReference type="EMBL" id="AZQ11890.1"/>
    </source>
</evidence>
<organism evidence="2 3">
    <name type="scientific">Shewanella khirikhana</name>
    <dbReference type="NCBI Taxonomy" id="1965282"/>
    <lineage>
        <taxon>Bacteria</taxon>
        <taxon>Pseudomonadati</taxon>
        <taxon>Pseudomonadota</taxon>
        <taxon>Gammaproteobacteria</taxon>
        <taxon>Alteromonadales</taxon>
        <taxon>Shewanellaceae</taxon>
        <taxon>Shewanella</taxon>
    </lineage>
</organism>